<dbReference type="RefSeq" id="WP_115452073.1">
    <property type="nucleotide sequence ID" value="NZ_QNQT01000004.1"/>
</dbReference>
<accession>A0A3D8GQP3</accession>
<protein>
    <submittedName>
        <fullName evidence="1">NETI motif-containing protein</fullName>
    </submittedName>
</protein>
<dbReference type="AlphaFoldDB" id="A0A3D8GQP3"/>
<evidence type="ECO:0000313" key="2">
    <source>
        <dbReference type="Proteomes" id="UP000257144"/>
    </source>
</evidence>
<name>A0A3D8GQP3_9BACI</name>
<keyword evidence="2" id="KW-1185">Reference proteome</keyword>
<dbReference type="OrthoDB" id="2354098at2"/>
<reference evidence="1 2" key="1">
    <citation type="submission" date="2018-07" db="EMBL/GenBank/DDBJ databases">
        <title>Bacillus sp. YLB-04 draft genome sequence.</title>
        <authorList>
            <person name="Yu L."/>
            <person name="Tang X."/>
        </authorList>
    </citation>
    <scope>NUCLEOTIDE SEQUENCE [LARGE SCALE GENOMIC DNA]</scope>
    <source>
        <strain evidence="1 2">YLB-04</strain>
    </source>
</reference>
<comment type="caution">
    <text evidence="1">The sequence shown here is derived from an EMBL/GenBank/DDBJ whole genome shotgun (WGS) entry which is preliminary data.</text>
</comment>
<dbReference type="InterPro" id="IPR025930">
    <property type="entry name" value="NETI"/>
</dbReference>
<dbReference type="Proteomes" id="UP000257144">
    <property type="component" value="Unassembled WGS sequence"/>
</dbReference>
<gene>
    <name evidence="1" type="ORF">DRW41_11100</name>
</gene>
<dbReference type="EMBL" id="QNQT01000004">
    <property type="protein sequence ID" value="RDU36601.1"/>
    <property type="molecule type" value="Genomic_DNA"/>
</dbReference>
<sequence length="61" mass="7070">MGKKQLFEVKASETIDECLKRMDEQGYTPIRRLEKPIFKEEGDSVVPAGRQIIFEGKLKEE</sequence>
<evidence type="ECO:0000313" key="1">
    <source>
        <dbReference type="EMBL" id="RDU36601.1"/>
    </source>
</evidence>
<dbReference type="Pfam" id="PF14044">
    <property type="entry name" value="NETI"/>
    <property type="match status" value="1"/>
</dbReference>
<organism evidence="1 2">
    <name type="scientific">Neobacillus piezotolerans</name>
    <dbReference type="NCBI Taxonomy" id="2259171"/>
    <lineage>
        <taxon>Bacteria</taxon>
        <taxon>Bacillati</taxon>
        <taxon>Bacillota</taxon>
        <taxon>Bacilli</taxon>
        <taxon>Bacillales</taxon>
        <taxon>Bacillaceae</taxon>
        <taxon>Neobacillus</taxon>
    </lineage>
</organism>
<proteinExistence type="predicted"/>